<dbReference type="GeneID" id="25568982"/>
<keyword evidence="1" id="KW-0175">Coiled coil</keyword>
<sequence>MESKYKRLVAEYARVKGHNAVLKKAVVEEQENSARLSGALNLLRQKNRRLASWWSGSSAKQVRIDELEAHVHVLEEQLAHAIAQAEVFGSEKFEAQRAHAEEVATLNGHVKALEASLVAKSDELTAAAVAADDAAADAQAKIETLESALAAVTASYEATLAKLASLQGEVSTSLRKLNDSHFGGVAPFYYPLLSESESDTSGLAPPASPIPHARDGSEAPDSPLDLRLLLARSAAAVAAGASHSLSLPELEDAVDSLVSGLESSFMAFQASAIALATPDRTAVRERAGSAAPQAAEPRQALTFADDSLLASAAKPVRASAPLSPLECQRAVQHACERGAALARALGRAMQLRAAGRGASPKLATLAGQCFTTLSAIAAQLGEASSWSADDAVEPQTGALTGTAVSAGRALSGAFKKLLPYMLAYLRVDHQVVSDVAPELKGVNNALGPLFATVAAAVDALVAVDSVSKLGYASHIEPLVGAVAQLEVCLRRNYEIRDAVIAPAPDLSAACADVLTIGNELRMALSRLAFTPPSPGSEAPPSSTLLTPATPATPAPPSTPSNRPPRLAVASPLVASPLASPMVHSTVQRYIDSDAADVIAKLQRALAAKTAQLEAIVRERGTVVVLDTAAPGPRDETKLRMRLHYEDKVSSLERLLTAADARAGEMYQAALAAKHELKDMQGTLDETLHSVSDRDIALAAARDELETTRRNYEEQLNTLTNHICSLQAARRP</sequence>
<dbReference type="InterPro" id="IPR049372">
    <property type="entry name" value="PPP1R21_C"/>
</dbReference>
<gene>
    <name evidence="5" type="ORF">AMSG_10870</name>
</gene>
<feature type="compositionally biased region" description="Low complexity" evidence="2">
    <location>
        <begin position="535"/>
        <end position="549"/>
    </location>
</feature>
<feature type="region of interest" description="Disordered" evidence="2">
    <location>
        <begin position="199"/>
        <end position="221"/>
    </location>
</feature>
<dbReference type="PANTHER" id="PTHR21448:SF0">
    <property type="entry name" value="PROTEIN PHOSPHATASE 1 REGULATORY SUBUNIT 21"/>
    <property type="match status" value="1"/>
</dbReference>
<feature type="compositionally biased region" description="Pro residues" evidence="2">
    <location>
        <begin position="550"/>
        <end position="562"/>
    </location>
</feature>
<evidence type="ECO:0000313" key="6">
    <source>
        <dbReference type="Proteomes" id="UP000054408"/>
    </source>
</evidence>
<evidence type="ECO:0000259" key="4">
    <source>
        <dbReference type="Pfam" id="PF21636"/>
    </source>
</evidence>
<accession>A0A0L0DSQ2</accession>
<dbReference type="PANTHER" id="PTHR21448">
    <property type="entry name" value="SMOOTH MUSCLE MYOSIN HEAVY CHAIN-RELATED"/>
    <property type="match status" value="1"/>
</dbReference>
<dbReference type="InterPro" id="IPR040024">
    <property type="entry name" value="PPP1R21"/>
</dbReference>
<keyword evidence="6" id="KW-1185">Reference proteome</keyword>
<dbReference type="Pfam" id="PF21636">
    <property type="entry name" value="PPP1R21_C"/>
    <property type="match status" value="1"/>
</dbReference>
<dbReference type="AlphaFoldDB" id="A0A0L0DSQ2"/>
<dbReference type="GO" id="GO:0005769">
    <property type="term" value="C:early endosome"/>
    <property type="evidence" value="ECO:0007669"/>
    <property type="project" value="TreeGrafter"/>
</dbReference>
<feature type="domain" description="Protein phosphatase 1 regulatory subunit 21 C-terminal" evidence="4">
    <location>
        <begin position="640"/>
        <end position="726"/>
    </location>
</feature>
<organism evidence="5 6">
    <name type="scientific">Thecamonas trahens ATCC 50062</name>
    <dbReference type="NCBI Taxonomy" id="461836"/>
    <lineage>
        <taxon>Eukaryota</taxon>
        <taxon>Apusozoa</taxon>
        <taxon>Apusomonadida</taxon>
        <taxon>Apusomonadidae</taxon>
        <taxon>Thecamonas</taxon>
    </lineage>
</organism>
<dbReference type="OrthoDB" id="5566667at2759"/>
<evidence type="ECO:0000313" key="5">
    <source>
        <dbReference type="EMBL" id="KNC55237.1"/>
    </source>
</evidence>
<evidence type="ECO:0000256" key="2">
    <source>
        <dbReference type="SAM" id="MobiDB-lite"/>
    </source>
</evidence>
<dbReference type="InterPro" id="IPR019343">
    <property type="entry name" value="PPP1R21_N"/>
</dbReference>
<reference evidence="5 6" key="1">
    <citation type="submission" date="2010-05" db="EMBL/GenBank/DDBJ databases">
        <title>The Genome Sequence of Thecamonas trahens ATCC 50062.</title>
        <authorList>
            <consortium name="The Broad Institute Genome Sequencing Platform"/>
            <person name="Russ C."/>
            <person name="Cuomo C."/>
            <person name="Shea T."/>
            <person name="Young S.K."/>
            <person name="Zeng Q."/>
            <person name="Koehrsen M."/>
            <person name="Haas B."/>
            <person name="Borodovsky M."/>
            <person name="Guigo R."/>
            <person name="Alvarado L."/>
            <person name="Berlin A."/>
            <person name="Bochicchio J."/>
            <person name="Borenstein D."/>
            <person name="Chapman S."/>
            <person name="Chen Z."/>
            <person name="Freedman E."/>
            <person name="Gellesch M."/>
            <person name="Goldberg J."/>
            <person name="Griggs A."/>
            <person name="Gujja S."/>
            <person name="Heilman E."/>
            <person name="Heiman D."/>
            <person name="Hepburn T."/>
            <person name="Howarth C."/>
            <person name="Jen D."/>
            <person name="Larson L."/>
            <person name="Mehta T."/>
            <person name="Park D."/>
            <person name="Pearson M."/>
            <person name="Roberts A."/>
            <person name="Saif S."/>
            <person name="Shenoy N."/>
            <person name="Sisk P."/>
            <person name="Stolte C."/>
            <person name="Sykes S."/>
            <person name="Thomson T."/>
            <person name="Walk T."/>
            <person name="White J."/>
            <person name="Yandava C."/>
            <person name="Burger G."/>
            <person name="Gray M.W."/>
            <person name="Holland P.W.H."/>
            <person name="King N."/>
            <person name="Lang F.B.F."/>
            <person name="Roger A.J."/>
            <person name="Ruiz-Trillo I."/>
            <person name="Lander E."/>
            <person name="Nusbaum C."/>
        </authorList>
    </citation>
    <scope>NUCLEOTIDE SEQUENCE [LARGE SCALE GENOMIC DNA]</scope>
    <source>
        <strain evidence="5 6">ATCC 50062</strain>
    </source>
</reference>
<dbReference type="RefSeq" id="XP_013753166.1">
    <property type="nucleotide sequence ID" value="XM_013897712.1"/>
</dbReference>
<feature type="coiled-coil region" evidence="1">
    <location>
        <begin position="128"/>
        <end position="155"/>
    </location>
</feature>
<dbReference type="EMBL" id="GL349497">
    <property type="protein sequence ID" value="KNC55237.1"/>
    <property type="molecule type" value="Genomic_DNA"/>
</dbReference>
<evidence type="ECO:0000256" key="1">
    <source>
        <dbReference type="SAM" id="Coils"/>
    </source>
</evidence>
<name>A0A0L0DSQ2_THETB</name>
<dbReference type="Pfam" id="PF10205">
    <property type="entry name" value="KLRAQ"/>
    <property type="match status" value="1"/>
</dbReference>
<protein>
    <submittedName>
        <fullName evidence="5">Uncharacterized protein</fullName>
    </submittedName>
</protein>
<dbReference type="Proteomes" id="UP000054408">
    <property type="component" value="Unassembled WGS sequence"/>
</dbReference>
<proteinExistence type="predicted"/>
<dbReference type="GO" id="GO:0016020">
    <property type="term" value="C:membrane"/>
    <property type="evidence" value="ECO:0007669"/>
    <property type="project" value="TreeGrafter"/>
</dbReference>
<feature type="region of interest" description="Disordered" evidence="2">
    <location>
        <begin position="531"/>
        <end position="566"/>
    </location>
</feature>
<feature type="domain" description="Protein phosphatase 1 regulatory subunit 21 N-terminal" evidence="3">
    <location>
        <begin position="7"/>
        <end position="83"/>
    </location>
</feature>
<evidence type="ECO:0000259" key="3">
    <source>
        <dbReference type="Pfam" id="PF10205"/>
    </source>
</evidence>